<dbReference type="InterPro" id="IPR002347">
    <property type="entry name" value="SDR_fam"/>
</dbReference>
<dbReference type="PANTHER" id="PTHR45458:SF1">
    <property type="entry name" value="SHORT CHAIN DEHYDROGENASE"/>
    <property type="match status" value="1"/>
</dbReference>
<dbReference type="SUPFAM" id="SSF51735">
    <property type="entry name" value="NAD(P)-binding Rossmann-fold domains"/>
    <property type="match status" value="1"/>
</dbReference>
<dbReference type="PRINTS" id="PR00081">
    <property type="entry name" value="GDHRDH"/>
</dbReference>
<dbReference type="Proteomes" id="UP000799772">
    <property type="component" value="Unassembled WGS sequence"/>
</dbReference>
<sequence length="231" mass="25028">MPTAVVTGANSGIGHAFAQILVGEGYDVFAADVNIGDKIKSLGSKAAFQLDVASESSIKQFAEQLQGQTVDLLLNIAGIMVGPEKDNLESIDMQACEKTFRVNTFGPLLLTQALLPNLLKSKSPRIGMMSSRVGSIADNSSGGNYAYRASKTALNQFCKNLSIELKDKNVVVVIMHPGFVNTNLLQRGGGPRNPETVEPDEAASKLWRVLMSKGIEDTGRFWHREGYELPW</sequence>
<dbReference type="PANTHER" id="PTHR45458">
    <property type="entry name" value="SHORT-CHAIN DEHYDROGENASE/REDUCTASE SDR"/>
    <property type="match status" value="1"/>
</dbReference>
<organism evidence="1 2">
    <name type="scientific">Rhizodiscina lignyota</name>
    <dbReference type="NCBI Taxonomy" id="1504668"/>
    <lineage>
        <taxon>Eukaryota</taxon>
        <taxon>Fungi</taxon>
        <taxon>Dikarya</taxon>
        <taxon>Ascomycota</taxon>
        <taxon>Pezizomycotina</taxon>
        <taxon>Dothideomycetes</taxon>
        <taxon>Pleosporomycetidae</taxon>
        <taxon>Aulographales</taxon>
        <taxon>Rhizodiscinaceae</taxon>
        <taxon>Rhizodiscina</taxon>
    </lineage>
</organism>
<dbReference type="Pfam" id="PF00106">
    <property type="entry name" value="adh_short"/>
    <property type="match status" value="1"/>
</dbReference>
<dbReference type="EMBL" id="ML978125">
    <property type="protein sequence ID" value="KAF2100092.1"/>
    <property type="molecule type" value="Genomic_DNA"/>
</dbReference>
<dbReference type="OrthoDB" id="5296at2759"/>
<accession>A0A9P4MA71</accession>
<name>A0A9P4MA71_9PEZI</name>
<proteinExistence type="predicted"/>
<evidence type="ECO:0000313" key="2">
    <source>
        <dbReference type="Proteomes" id="UP000799772"/>
    </source>
</evidence>
<keyword evidence="2" id="KW-1185">Reference proteome</keyword>
<gene>
    <name evidence="1" type="ORF">NA57DRAFT_75595</name>
</gene>
<dbReference type="Gene3D" id="3.40.50.720">
    <property type="entry name" value="NAD(P)-binding Rossmann-like Domain"/>
    <property type="match status" value="1"/>
</dbReference>
<dbReference type="CDD" id="cd05325">
    <property type="entry name" value="carb_red_sniffer_like_SDR_c"/>
    <property type="match status" value="1"/>
</dbReference>
<evidence type="ECO:0000313" key="1">
    <source>
        <dbReference type="EMBL" id="KAF2100092.1"/>
    </source>
</evidence>
<comment type="caution">
    <text evidence="1">The sequence shown here is derived from an EMBL/GenBank/DDBJ whole genome shotgun (WGS) entry which is preliminary data.</text>
</comment>
<dbReference type="GO" id="GO:0016616">
    <property type="term" value="F:oxidoreductase activity, acting on the CH-OH group of donors, NAD or NADP as acceptor"/>
    <property type="evidence" value="ECO:0007669"/>
    <property type="project" value="TreeGrafter"/>
</dbReference>
<reference evidence="1" key="1">
    <citation type="journal article" date="2020" name="Stud. Mycol.">
        <title>101 Dothideomycetes genomes: a test case for predicting lifestyles and emergence of pathogens.</title>
        <authorList>
            <person name="Haridas S."/>
            <person name="Albert R."/>
            <person name="Binder M."/>
            <person name="Bloem J."/>
            <person name="Labutti K."/>
            <person name="Salamov A."/>
            <person name="Andreopoulos B."/>
            <person name="Baker S."/>
            <person name="Barry K."/>
            <person name="Bills G."/>
            <person name="Bluhm B."/>
            <person name="Cannon C."/>
            <person name="Castanera R."/>
            <person name="Culley D."/>
            <person name="Daum C."/>
            <person name="Ezra D."/>
            <person name="Gonzalez J."/>
            <person name="Henrissat B."/>
            <person name="Kuo A."/>
            <person name="Liang C."/>
            <person name="Lipzen A."/>
            <person name="Lutzoni F."/>
            <person name="Magnuson J."/>
            <person name="Mondo S."/>
            <person name="Nolan M."/>
            <person name="Ohm R."/>
            <person name="Pangilinan J."/>
            <person name="Park H.-J."/>
            <person name="Ramirez L."/>
            <person name="Alfaro M."/>
            <person name="Sun H."/>
            <person name="Tritt A."/>
            <person name="Yoshinaga Y."/>
            <person name="Zwiers L.-H."/>
            <person name="Turgeon B."/>
            <person name="Goodwin S."/>
            <person name="Spatafora J."/>
            <person name="Crous P."/>
            <person name="Grigoriev I."/>
        </authorList>
    </citation>
    <scope>NUCLEOTIDE SEQUENCE</scope>
    <source>
        <strain evidence="1">CBS 133067</strain>
    </source>
</reference>
<dbReference type="AlphaFoldDB" id="A0A9P4MA71"/>
<dbReference type="InterPro" id="IPR036291">
    <property type="entry name" value="NAD(P)-bd_dom_sf"/>
</dbReference>
<dbReference type="InterPro" id="IPR052184">
    <property type="entry name" value="SDR_enzymes"/>
</dbReference>
<protein>
    <submittedName>
        <fullName evidence="1">3-oxoacyl-reductase</fullName>
    </submittedName>
</protein>